<keyword evidence="6 7" id="KW-0961">Cell wall biogenesis/degradation</keyword>
<evidence type="ECO:0000259" key="9">
    <source>
        <dbReference type="PROSITE" id="PS52029"/>
    </source>
</evidence>
<dbReference type="CDD" id="cd16913">
    <property type="entry name" value="YkuD_like"/>
    <property type="match status" value="1"/>
</dbReference>
<dbReference type="PANTHER" id="PTHR41533">
    <property type="entry name" value="L,D-TRANSPEPTIDASE HI_1667-RELATED"/>
    <property type="match status" value="1"/>
</dbReference>
<keyword evidence="3" id="KW-0808">Transferase</keyword>
<accession>A0ABQ4U9B6</accession>
<feature type="region of interest" description="Disordered" evidence="8">
    <location>
        <begin position="83"/>
        <end position="121"/>
    </location>
</feature>
<dbReference type="EMBL" id="BPRC01000001">
    <property type="protein sequence ID" value="GJE63381.1"/>
    <property type="molecule type" value="Genomic_DNA"/>
</dbReference>
<evidence type="ECO:0000313" key="10">
    <source>
        <dbReference type="EMBL" id="GJE63381.1"/>
    </source>
</evidence>
<dbReference type="Pfam" id="PF20142">
    <property type="entry name" value="Scaffold"/>
    <property type="match status" value="1"/>
</dbReference>
<dbReference type="InterPro" id="IPR036365">
    <property type="entry name" value="PGBD-like_sf"/>
</dbReference>
<evidence type="ECO:0000256" key="1">
    <source>
        <dbReference type="ARBA" id="ARBA00004752"/>
    </source>
</evidence>
<dbReference type="InterPro" id="IPR002477">
    <property type="entry name" value="Peptidoglycan-bd-like"/>
</dbReference>
<dbReference type="Proteomes" id="UP001055039">
    <property type="component" value="Unassembled WGS sequence"/>
</dbReference>
<feature type="active site" description="Proton donor/acceptor" evidence="7">
    <location>
        <position position="515"/>
    </location>
</feature>
<dbReference type="SUPFAM" id="SSF141523">
    <property type="entry name" value="L,D-transpeptidase catalytic domain-like"/>
    <property type="match status" value="1"/>
</dbReference>
<proteinExistence type="inferred from homology"/>
<reference evidence="10" key="1">
    <citation type="journal article" date="2021" name="Front. Microbiol.">
        <title>Comprehensive Comparative Genomics and Phenotyping of Methylobacterium Species.</title>
        <authorList>
            <person name="Alessa O."/>
            <person name="Ogura Y."/>
            <person name="Fujitani Y."/>
            <person name="Takami H."/>
            <person name="Hayashi T."/>
            <person name="Sahin N."/>
            <person name="Tani A."/>
        </authorList>
    </citation>
    <scope>NUCLEOTIDE SEQUENCE</scope>
    <source>
        <strain evidence="10">NBRC 15686</strain>
    </source>
</reference>
<dbReference type="Gene3D" id="2.40.440.10">
    <property type="entry name" value="L,D-transpeptidase catalytic domain-like"/>
    <property type="match status" value="1"/>
</dbReference>
<evidence type="ECO:0000256" key="7">
    <source>
        <dbReference type="PROSITE-ProRule" id="PRU01373"/>
    </source>
</evidence>
<dbReference type="Pfam" id="PF03734">
    <property type="entry name" value="YkuD"/>
    <property type="match status" value="1"/>
</dbReference>
<dbReference type="PANTHER" id="PTHR41533:SF2">
    <property type="entry name" value="BLR7131 PROTEIN"/>
    <property type="match status" value="1"/>
</dbReference>
<keyword evidence="4 7" id="KW-0133">Cell shape</keyword>
<dbReference type="InterPro" id="IPR038063">
    <property type="entry name" value="Transpep_catalytic_dom"/>
</dbReference>
<feature type="compositionally biased region" description="Basic and acidic residues" evidence="8">
    <location>
        <begin position="640"/>
        <end position="654"/>
    </location>
</feature>
<dbReference type="Gene3D" id="1.10.101.10">
    <property type="entry name" value="PGBD-like superfamily/PGBD"/>
    <property type="match status" value="1"/>
</dbReference>
<feature type="compositionally biased region" description="Low complexity" evidence="8">
    <location>
        <begin position="90"/>
        <end position="103"/>
    </location>
</feature>
<dbReference type="InterPro" id="IPR052905">
    <property type="entry name" value="LD-transpeptidase_YkuD-like"/>
</dbReference>
<dbReference type="InterPro" id="IPR036366">
    <property type="entry name" value="PGBDSf"/>
</dbReference>
<organism evidence="10 11">
    <name type="scientific">Methylorubrum aminovorans</name>
    <dbReference type="NCBI Taxonomy" id="269069"/>
    <lineage>
        <taxon>Bacteria</taxon>
        <taxon>Pseudomonadati</taxon>
        <taxon>Pseudomonadota</taxon>
        <taxon>Alphaproteobacteria</taxon>
        <taxon>Hyphomicrobiales</taxon>
        <taxon>Methylobacteriaceae</taxon>
        <taxon>Methylorubrum</taxon>
    </lineage>
</organism>
<evidence type="ECO:0000256" key="6">
    <source>
        <dbReference type="ARBA" id="ARBA00023316"/>
    </source>
</evidence>
<feature type="domain" description="L,D-TPase catalytic" evidence="9">
    <location>
        <begin position="409"/>
        <end position="559"/>
    </location>
</feature>
<dbReference type="InterPro" id="IPR045380">
    <property type="entry name" value="LD_TPept_scaffold_dom"/>
</dbReference>
<evidence type="ECO:0000256" key="8">
    <source>
        <dbReference type="SAM" id="MobiDB-lite"/>
    </source>
</evidence>
<comment type="caution">
    <text evidence="10">The sequence shown here is derived from an EMBL/GenBank/DDBJ whole genome shotgun (WGS) entry which is preliminary data.</text>
</comment>
<feature type="region of interest" description="Disordered" evidence="8">
    <location>
        <begin position="627"/>
        <end position="661"/>
    </location>
</feature>
<evidence type="ECO:0000256" key="3">
    <source>
        <dbReference type="ARBA" id="ARBA00022679"/>
    </source>
</evidence>
<evidence type="ECO:0000256" key="2">
    <source>
        <dbReference type="ARBA" id="ARBA00005992"/>
    </source>
</evidence>
<dbReference type="InterPro" id="IPR005490">
    <property type="entry name" value="LD_TPept_cat_dom"/>
</dbReference>
<dbReference type="PROSITE" id="PS52029">
    <property type="entry name" value="LD_TPASE"/>
    <property type="match status" value="1"/>
</dbReference>
<sequence length="674" mass="71904">MAVWLRTVPLGSMIFKQSCGILGRIQGVADMRAASGAGTGIARTLSVALAALFAFGQAPVRAEEPVAGGEVVIRKAAVDPVEAPALSPDTSEGAPAAAETSAPPEEPAPITVMQGPPAPVAPSEPLPAAVYARLNDTAPLLQRLTGKDREAIQAFYALGDFKPIWIEKGAFNAAANAAIARLRAAGEDGLDPNAYPVPAVGKLSRPDTDAEIAEADLKLSASLALYARDARGGRVNPAAISKLITPTLDLPSADAVLTRLAAAGAGAGEALQGYNPRQPGYLALKQRLAGLRAGRTQGAPSVKLPDGPVLKLGMNDPRVPLLRSRFGLESRSAGTLDAAPGESDAYDRSVADAVRDFQRSRGLPANGTLTRATVAALANPSVPKASASEADLLVNMERWRWLPSELGPDYVFVNVPEFKLKVFREGRLRDETRVIVGKPTSPTPTFSGMMEYAVVNPSWYVPPSILKQMLASGRTAGFEVVRRGGAISLRQPPGERNALGFIKFMFPNQHAVYLHDTPNRSLFSASTRAFSHGCVRVDDPFRFADAVLPNWTQERLKKLIGKGERTLRLPEKLPVHLAYFTAEVDDLGSYRTLPDLYGYDGPMKVALGLSSRSDAVAKAPAATKKAVEARSVPRQAATREAVRSERRAAPRRAPDMFGETEGGQVYAYPQRSFW</sequence>
<reference evidence="10" key="2">
    <citation type="submission" date="2021-08" db="EMBL/GenBank/DDBJ databases">
        <authorList>
            <person name="Tani A."/>
            <person name="Ola A."/>
            <person name="Ogura Y."/>
            <person name="Katsura K."/>
            <person name="Hayashi T."/>
        </authorList>
    </citation>
    <scope>NUCLEOTIDE SEQUENCE</scope>
    <source>
        <strain evidence="10">NBRC 15686</strain>
    </source>
</reference>
<feature type="active site" description="Nucleophile" evidence="7">
    <location>
        <position position="534"/>
    </location>
</feature>
<keyword evidence="11" id="KW-1185">Reference proteome</keyword>
<dbReference type="Pfam" id="PF01471">
    <property type="entry name" value="PG_binding_1"/>
    <property type="match status" value="1"/>
</dbReference>
<comment type="pathway">
    <text evidence="1 7">Cell wall biogenesis; peptidoglycan biosynthesis.</text>
</comment>
<keyword evidence="5 7" id="KW-0573">Peptidoglycan synthesis</keyword>
<evidence type="ECO:0000256" key="4">
    <source>
        <dbReference type="ARBA" id="ARBA00022960"/>
    </source>
</evidence>
<evidence type="ECO:0000256" key="5">
    <source>
        <dbReference type="ARBA" id="ARBA00022984"/>
    </source>
</evidence>
<comment type="similarity">
    <text evidence="2">Belongs to the YkuD family.</text>
</comment>
<dbReference type="SUPFAM" id="SSF47090">
    <property type="entry name" value="PGBD-like"/>
    <property type="match status" value="1"/>
</dbReference>
<name>A0ABQ4U9B6_9HYPH</name>
<protein>
    <recommendedName>
        <fullName evidence="9">L,D-TPase catalytic domain-containing protein</fullName>
    </recommendedName>
</protein>
<gene>
    <name evidence="10" type="ORF">LNAOJCKE_0576</name>
</gene>
<evidence type="ECO:0000313" key="11">
    <source>
        <dbReference type="Proteomes" id="UP001055039"/>
    </source>
</evidence>